<gene>
    <name evidence="1" type="ORF">AEth_00047</name>
</gene>
<comment type="caution">
    <text evidence="1">The sequence shown here is derived from an EMBL/GenBank/DDBJ whole genome shotgun (WGS) entry which is preliminary data.</text>
</comment>
<reference evidence="2" key="1">
    <citation type="submission" date="2019-01" db="EMBL/GenBank/DDBJ databases">
        <title>Anaerobic oxidation of ethane by archaea from a marine hydrocarbon seep.</title>
        <authorList>
            <person name="Musat F."/>
        </authorList>
    </citation>
    <scope>NUCLEOTIDE SEQUENCE [LARGE SCALE GENOMIC DNA]</scope>
</reference>
<dbReference type="EMBL" id="RPGO01000002">
    <property type="protein sequence ID" value="RZB33128.1"/>
    <property type="molecule type" value="Genomic_DNA"/>
</dbReference>
<protein>
    <submittedName>
        <fullName evidence="1">Uncharacterized protein</fullName>
    </submittedName>
</protein>
<sequence length="62" mass="7430">MERKTRHRLIPLQKIVTEELKLDNVTFTYSGGETWLDWRCSMLFTIPIEKSKKLGWNQEYIG</sequence>
<organism evidence="1 2">
    <name type="scientific">Candidatus Argoarchaeum ethanivorans</name>
    <dbReference type="NCBI Taxonomy" id="2608793"/>
    <lineage>
        <taxon>Archaea</taxon>
        <taxon>Methanobacteriati</taxon>
        <taxon>Methanobacteriota</taxon>
        <taxon>Stenosarchaea group</taxon>
        <taxon>Methanomicrobia</taxon>
        <taxon>Methanosarcinales</taxon>
        <taxon>Methanosarcinales incertae sedis</taxon>
        <taxon>GOM Arc I cluster</taxon>
        <taxon>Candidatus Argoarchaeum</taxon>
    </lineage>
</organism>
<dbReference type="AlphaFoldDB" id="A0A8B3S434"/>
<name>A0A8B3S434_9EURY</name>
<accession>A0A8B3S434</accession>
<dbReference type="Proteomes" id="UP000291831">
    <property type="component" value="Unassembled WGS sequence"/>
</dbReference>
<evidence type="ECO:0000313" key="2">
    <source>
        <dbReference type="Proteomes" id="UP000291831"/>
    </source>
</evidence>
<evidence type="ECO:0000313" key="1">
    <source>
        <dbReference type="EMBL" id="RZB33128.1"/>
    </source>
</evidence>
<proteinExistence type="predicted"/>